<name>A0A564TH10_STRCV</name>
<reference evidence="2 3" key="1">
    <citation type="submission" date="2019-07" db="EMBL/GenBank/DDBJ databases">
        <authorList>
            <person name="Hibberd C M."/>
            <person name="Gehrig L. J."/>
            <person name="Chang H.-W."/>
            <person name="Venkatesh S."/>
        </authorList>
    </citation>
    <scope>NUCLEOTIDE SEQUENCE [LARGE SCALE GENOMIC DNA]</scope>
    <source>
        <strain evidence="2">Streptococcus_constellatus_SS_Bg39</strain>
    </source>
</reference>
<evidence type="ECO:0000313" key="2">
    <source>
        <dbReference type="EMBL" id="VUX06492.1"/>
    </source>
</evidence>
<dbReference type="AlphaFoldDB" id="A0A564TH10"/>
<dbReference type="InterPro" id="IPR050266">
    <property type="entry name" value="AB_hydrolase_sf"/>
</dbReference>
<dbReference type="GO" id="GO:0016020">
    <property type="term" value="C:membrane"/>
    <property type="evidence" value="ECO:0007669"/>
    <property type="project" value="TreeGrafter"/>
</dbReference>
<gene>
    <name evidence="2" type="primary">hsaD</name>
    <name evidence="2" type="ORF">SCSS39_01578</name>
</gene>
<dbReference type="EC" id="3.7.1.17" evidence="2"/>
<accession>A0A564TH10</accession>
<proteinExistence type="predicted"/>
<dbReference type="Pfam" id="PF12697">
    <property type="entry name" value="Abhydrolase_6"/>
    <property type="match status" value="1"/>
</dbReference>
<dbReference type="Proteomes" id="UP000385544">
    <property type="component" value="Unassembled WGS sequence"/>
</dbReference>
<keyword evidence="2" id="KW-0378">Hydrolase</keyword>
<sequence>MRSLFIEEKGQQNDKSIVFLHASGSSSRMWTHHTAELKNDFHCIAVDLPGHGSSRDIEWTNFNDVTEMIADIIKNRAHGKPHLVGLSLGGSLVLKLLEKHADLFDRAIVDGASHEPIKGYGKVIAGVYIMSLFKNTKLMANLMAKMMQKDGVPEDSYRHFIMDLQRASVKSFRRAMSQANLLRITANFDNPVFFVSGGKESESIHESHKELARKNRMSDCA</sequence>
<dbReference type="GO" id="GO:0102296">
    <property type="term" value="F:4,5-9,10-diseco-3-hydroxy-5,9,17-trioxoandrosta-1(10),2-diene-4-oate hydrolase activity"/>
    <property type="evidence" value="ECO:0007669"/>
    <property type="project" value="UniProtKB-EC"/>
</dbReference>
<dbReference type="EMBL" id="CABHMZ010000024">
    <property type="protein sequence ID" value="VUX06492.1"/>
    <property type="molecule type" value="Genomic_DNA"/>
</dbReference>
<dbReference type="InterPro" id="IPR029058">
    <property type="entry name" value="AB_hydrolase_fold"/>
</dbReference>
<dbReference type="SUPFAM" id="SSF53474">
    <property type="entry name" value="alpha/beta-Hydrolases"/>
    <property type="match status" value="1"/>
</dbReference>
<evidence type="ECO:0000259" key="1">
    <source>
        <dbReference type="Pfam" id="PF12697"/>
    </source>
</evidence>
<feature type="domain" description="AB hydrolase-1" evidence="1">
    <location>
        <begin position="17"/>
        <end position="146"/>
    </location>
</feature>
<dbReference type="PANTHER" id="PTHR43798">
    <property type="entry name" value="MONOACYLGLYCEROL LIPASE"/>
    <property type="match status" value="1"/>
</dbReference>
<protein>
    <submittedName>
        <fullName evidence="2">4,5:9,10-diseco-3-hydroxy-5,9,17-trioxoandrosta-1 (10),2-diene-4-oate hydrolase</fullName>
        <ecNumber evidence="2">3.7.1.17</ecNumber>
    </submittedName>
</protein>
<dbReference type="Gene3D" id="3.40.50.1820">
    <property type="entry name" value="alpha/beta hydrolase"/>
    <property type="match status" value="1"/>
</dbReference>
<evidence type="ECO:0000313" key="3">
    <source>
        <dbReference type="Proteomes" id="UP000385544"/>
    </source>
</evidence>
<dbReference type="InterPro" id="IPR000073">
    <property type="entry name" value="AB_hydrolase_1"/>
</dbReference>
<organism evidence="2 3">
    <name type="scientific">Streptococcus constellatus</name>
    <dbReference type="NCBI Taxonomy" id="76860"/>
    <lineage>
        <taxon>Bacteria</taxon>
        <taxon>Bacillati</taxon>
        <taxon>Bacillota</taxon>
        <taxon>Bacilli</taxon>
        <taxon>Lactobacillales</taxon>
        <taxon>Streptococcaceae</taxon>
        <taxon>Streptococcus</taxon>
        <taxon>Streptococcus anginosus group</taxon>
    </lineage>
</organism>
<dbReference type="PANTHER" id="PTHR43798:SF33">
    <property type="entry name" value="HYDROLASE, PUTATIVE (AFU_ORTHOLOGUE AFUA_2G14860)-RELATED"/>
    <property type="match status" value="1"/>
</dbReference>